<dbReference type="InterPro" id="IPR004333">
    <property type="entry name" value="SBP_dom"/>
</dbReference>
<feature type="compositionally biased region" description="Basic and acidic residues" evidence="4">
    <location>
        <begin position="1113"/>
        <end position="1122"/>
    </location>
</feature>
<feature type="region of interest" description="Disordered" evidence="4">
    <location>
        <begin position="192"/>
        <end position="215"/>
    </location>
</feature>
<feature type="compositionally biased region" description="Low complexity" evidence="4">
    <location>
        <begin position="391"/>
        <end position="403"/>
    </location>
</feature>
<keyword evidence="1" id="KW-0479">Metal-binding</keyword>
<evidence type="ECO:0000256" key="1">
    <source>
        <dbReference type="ARBA" id="ARBA00022723"/>
    </source>
</evidence>
<keyword evidence="2" id="KW-0863">Zinc-finger</keyword>
<evidence type="ECO:0000313" key="7">
    <source>
        <dbReference type="Proteomes" id="UP000613740"/>
    </source>
</evidence>
<dbReference type="EMBL" id="JAEHOD010000055">
    <property type="protein sequence ID" value="KAG2434944.1"/>
    <property type="molecule type" value="Genomic_DNA"/>
</dbReference>
<name>A0A835T6Y8_9CHLO</name>
<dbReference type="Proteomes" id="UP000613740">
    <property type="component" value="Unassembled WGS sequence"/>
</dbReference>
<dbReference type="Gene3D" id="4.10.1100.10">
    <property type="entry name" value="Transcription factor, SBP-box domain"/>
    <property type="match status" value="1"/>
</dbReference>
<feature type="compositionally biased region" description="Polar residues" evidence="4">
    <location>
        <begin position="105"/>
        <end position="115"/>
    </location>
</feature>
<feature type="region of interest" description="Disordered" evidence="4">
    <location>
        <begin position="909"/>
        <end position="932"/>
    </location>
</feature>
<feature type="region of interest" description="Disordered" evidence="4">
    <location>
        <begin position="687"/>
        <end position="731"/>
    </location>
</feature>
<dbReference type="SUPFAM" id="SSF103612">
    <property type="entry name" value="SBT domain"/>
    <property type="match status" value="1"/>
</dbReference>
<feature type="region of interest" description="Disordered" evidence="4">
    <location>
        <begin position="559"/>
        <end position="578"/>
    </location>
</feature>
<feature type="compositionally biased region" description="Low complexity" evidence="4">
    <location>
        <begin position="447"/>
        <end position="460"/>
    </location>
</feature>
<dbReference type="InterPro" id="IPR036893">
    <property type="entry name" value="SBP_sf"/>
</dbReference>
<feature type="region of interest" description="Disordered" evidence="4">
    <location>
        <begin position="1111"/>
        <end position="1135"/>
    </location>
</feature>
<gene>
    <name evidence="6" type="ORF">HYH02_012140</name>
</gene>
<protein>
    <recommendedName>
        <fullName evidence="5">SBP-type domain-containing protein</fullName>
    </recommendedName>
</protein>
<dbReference type="GO" id="GO:0003677">
    <property type="term" value="F:DNA binding"/>
    <property type="evidence" value="ECO:0007669"/>
    <property type="project" value="InterPro"/>
</dbReference>
<dbReference type="Pfam" id="PF03110">
    <property type="entry name" value="SBP"/>
    <property type="match status" value="1"/>
</dbReference>
<feature type="region of interest" description="Disordered" evidence="4">
    <location>
        <begin position="621"/>
        <end position="641"/>
    </location>
</feature>
<evidence type="ECO:0000256" key="4">
    <source>
        <dbReference type="SAM" id="MobiDB-lite"/>
    </source>
</evidence>
<feature type="region of interest" description="Disordered" evidence="4">
    <location>
        <begin position="438"/>
        <end position="466"/>
    </location>
</feature>
<feature type="compositionally biased region" description="Gly residues" evidence="4">
    <location>
        <begin position="568"/>
        <end position="578"/>
    </location>
</feature>
<feature type="region of interest" description="Disordered" evidence="4">
    <location>
        <begin position="527"/>
        <end position="549"/>
    </location>
</feature>
<evidence type="ECO:0000256" key="3">
    <source>
        <dbReference type="ARBA" id="ARBA00022833"/>
    </source>
</evidence>
<comment type="caution">
    <text evidence="6">The sequence shown here is derived from an EMBL/GenBank/DDBJ whole genome shotgun (WGS) entry which is preliminary data.</text>
</comment>
<feature type="compositionally biased region" description="Acidic residues" evidence="4">
    <location>
        <begin position="126"/>
        <end position="135"/>
    </location>
</feature>
<feature type="region of interest" description="Disordered" evidence="4">
    <location>
        <begin position="789"/>
        <end position="811"/>
    </location>
</feature>
<evidence type="ECO:0000256" key="2">
    <source>
        <dbReference type="ARBA" id="ARBA00022771"/>
    </source>
</evidence>
<dbReference type="OrthoDB" id="515128at2759"/>
<keyword evidence="3" id="KW-0862">Zinc</keyword>
<feature type="region of interest" description="Disordered" evidence="4">
    <location>
        <begin position="99"/>
        <end position="179"/>
    </location>
</feature>
<keyword evidence="7" id="KW-1185">Reference proteome</keyword>
<evidence type="ECO:0000259" key="5">
    <source>
        <dbReference type="PROSITE" id="PS51141"/>
    </source>
</evidence>
<dbReference type="PROSITE" id="PS51141">
    <property type="entry name" value="ZF_SBP"/>
    <property type="match status" value="1"/>
</dbReference>
<feature type="compositionally biased region" description="Gly residues" evidence="4">
    <location>
        <begin position="537"/>
        <end position="546"/>
    </location>
</feature>
<feature type="domain" description="SBP-type" evidence="5">
    <location>
        <begin position="30"/>
        <end position="107"/>
    </location>
</feature>
<accession>A0A835T6Y8</accession>
<dbReference type="GO" id="GO:0008270">
    <property type="term" value="F:zinc ion binding"/>
    <property type="evidence" value="ECO:0007669"/>
    <property type="project" value="UniProtKB-KW"/>
</dbReference>
<reference evidence="6" key="1">
    <citation type="journal article" date="2020" name="bioRxiv">
        <title>Comparative genomics of Chlamydomonas.</title>
        <authorList>
            <person name="Craig R.J."/>
            <person name="Hasan A.R."/>
            <person name="Ness R.W."/>
            <person name="Keightley P.D."/>
        </authorList>
    </citation>
    <scope>NUCLEOTIDE SEQUENCE</scope>
    <source>
        <strain evidence="6">CCAP 11/173</strain>
    </source>
</reference>
<sequence>MDSHDCDLPRITTTRRDAANDEATKRVSPPLRCKVEQCGIDLKSAPKTHQRFRLCNTHIKAPVVVVDGVHSRFCQQCSRFHPVDEFNGTNRTCRMMLAKNRARQRTTTTGPSSVGRSAFGRRSIQSDEEDEDLSDLSDSSSDERGGAGTRRGGKAGGAGNRASSSGKAASGGNKGGGATAASAAAMGTAAVNSQPLGMQPPTLLKRLSATGGGDWGGSGNTAGGFGAPGLGVSLGASVVGGVGLSGTSPIAGAQLDGAPAALLGQGHQGPAPMELGAGGPSQQARQGHHALLGHLGLGDGTGCAAGGGSSMFARSSAPPEFGAGHTVAVVWNEMGVHRTQHEHLQQPLHYREAHLEEQLLQQQQQQDRYQMQQALHQQQQQQREREHMQRQLEQQQHQSQQLMSGNAGYMQQASYSGGQAQGGFGGSAGVSASRYGAGGPSQGYGGQSSLPYPQPQQQYGAHASLHGQGYPSPFSARAGVAVAAGASASGSPHVAEYHRPVSVTAVVGGGGGHGSGTAPFLGRAAAHGADNTHSRDGGAGGGGGGSMFARMSAPVSGTSPLLRSMGARGPGGVSGGGAGGPQAVAAALLGHNSLAGSLSRIESIKRRRSGDGMGVAEEQRLLEDEGAPSPAIRHCSSSGVRDTVLDGTLPAVGSTGSGLGSGSALQRTSLLQQQQQQLLLQQQQQQQQQQQRAATTGGTRFPMDMRPSPGVGSGPSSGTGIEAPGFRGGATVDPRAVASPKDAALDAALTALGAQQQALVQQQQHQRELQAMLHQQQQQLLQHLIHEQDGGAGQPEPANSGASAGSNDSPAAYGAMPSMGVVMQSVAAAAAAGEELRTVALRRSHHQRNASGGSVSFGHAAAAALAQRGSGATTPSAPLTMMGASGHRPMTPRCEAAACLGALALGDGGGSGPGSAGPGSAGPGSAGPSSANVIQPTANVVAAPAGMDQDAGLAALAAQWWHEAEENNLHQAQAMQQAQRYSGMQHIKAEPGDAGASNVGSGDLAGPTGAVAGGMQHHPGHGGSMVTPVPGVGGDGSTAAGNAFMCSPADMLDRGSDGSSGVGSGRSHHAATMAPGMTGGAHGVGLGAGPHGQGGAAGLYQGGGGGVLGAGRGDGEYLRGTRSEPGWGTLPGAQQYQQQQQQQQQLLLYGQGQLQQQLQQQQQGGGGPRSQQQHLRNPMLRASSPLGPGGPSFARSSGGNVAPGLSLAPAQQKWGPQQPSDGASGMADGPGSTGPDDKKAVGEETEEQLQLLLCDLFGGQGCAEGPRGQRMAAAQAAQRHAAGELQPQQHQLQPTEDLPEQELQQLSIARERQQQLWADLQALQAQHEQLQQALLAGEAAGTHDPQLVTLLQQQSAALETQRVQAAAGEEMLHRMEAEIMAGARQRHQHRQQQHCGGADSMQWAQQ</sequence>
<feature type="compositionally biased region" description="Low complexity" evidence="4">
    <location>
        <begin position="359"/>
        <end position="381"/>
    </location>
</feature>
<dbReference type="PANTHER" id="PTHR31251">
    <property type="entry name" value="SQUAMOSA PROMOTER-BINDING-LIKE PROTEIN 4"/>
    <property type="match status" value="1"/>
</dbReference>
<feature type="region of interest" description="Disordered" evidence="4">
    <location>
        <begin position="1158"/>
        <end position="1243"/>
    </location>
</feature>
<evidence type="ECO:0000313" key="6">
    <source>
        <dbReference type="EMBL" id="KAG2434944.1"/>
    </source>
</evidence>
<organism evidence="6 7">
    <name type="scientific">Chlamydomonas schloesseri</name>
    <dbReference type="NCBI Taxonomy" id="2026947"/>
    <lineage>
        <taxon>Eukaryota</taxon>
        <taxon>Viridiplantae</taxon>
        <taxon>Chlorophyta</taxon>
        <taxon>core chlorophytes</taxon>
        <taxon>Chlorophyceae</taxon>
        <taxon>CS clade</taxon>
        <taxon>Chlamydomonadales</taxon>
        <taxon>Chlamydomonadaceae</taxon>
        <taxon>Chlamydomonas</taxon>
    </lineage>
</organism>
<feature type="region of interest" description="Disordered" evidence="4">
    <location>
        <begin position="359"/>
        <end position="403"/>
    </location>
</feature>
<feature type="region of interest" description="Disordered" evidence="4">
    <location>
        <begin position="1383"/>
        <end position="1406"/>
    </location>
</feature>
<feature type="compositionally biased region" description="Gly residues" evidence="4">
    <location>
        <begin position="909"/>
        <end position="925"/>
    </location>
</feature>
<feature type="compositionally biased region" description="Gly residues" evidence="4">
    <location>
        <begin position="146"/>
        <end position="159"/>
    </location>
</feature>
<proteinExistence type="predicted"/>
<feature type="region of interest" description="Disordered" evidence="4">
    <location>
        <begin position="1"/>
        <end position="25"/>
    </location>
</feature>
<feature type="compositionally biased region" description="Low complexity" evidence="4">
    <location>
        <begin position="160"/>
        <end position="171"/>
    </location>
</feature>
<dbReference type="PANTHER" id="PTHR31251:SF169">
    <property type="entry name" value="SQUAMOSA PROMOTER-BINDING-LIKE PROTEIN 8"/>
    <property type="match status" value="1"/>
</dbReference>
<dbReference type="InterPro" id="IPR044817">
    <property type="entry name" value="SBP-like"/>
</dbReference>
<feature type="compositionally biased region" description="Low complexity" evidence="4">
    <location>
        <begin position="797"/>
        <end position="811"/>
    </location>
</feature>
<dbReference type="GO" id="GO:0005634">
    <property type="term" value="C:nucleus"/>
    <property type="evidence" value="ECO:0007669"/>
    <property type="project" value="InterPro"/>
</dbReference>